<dbReference type="Proteomes" id="UP001176961">
    <property type="component" value="Unassembled WGS sequence"/>
</dbReference>
<dbReference type="InterPro" id="IPR048703">
    <property type="entry name" value="Tnp_Tc3-like_HTH"/>
</dbReference>
<dbReference type="InterPro" id="IPR036397">
    <property type="entry name" value="RNaseH_sf"/>
</dbReference>
<dbReference type="GO" id="GO:0003676">
    <property type="term" value="F:nucleic acid binding"/>
    <property type="evidence" value="ECO:0007669"/>
    <property type="project" value="InterPro"/>
</dbReference>
<sequence length="244" mass="28150">MPRGQRLTDFEKGLITAYHEEQWSNRRIAEAGRSHKVVNSYLADPQSYGQPFPSVRPSVVTARDRRRTLRAASNSTITSKQIKSTLQLNYSTRTVRRVLEQSESIVRMKMSLQPRLTKLHKEHRRDFVEEKLAQQVNWSRIIWSDEKKFNLDGPTDSLTTGTISVKNLEWPACSPDLNPIENLWGIIVRDVYHDCKHYNNSRELKIAISSAWSKIPTQALTTLANSVPKRLIEVVKHQNNAIDY</sequence>
<dbReference type="AlphaFoldDB" id="A0AA36HB85"/>
<evidence type="ECO:0000313" key="3">
    <source>
        <dbReference type="Proteomes" id="UP001176961"/>
    </source>
</evidence>
<dbReference type="EMBL" id="CATQJL010000316">
    <property type="protein sequence ID" value="CAJ0607539.1"/>
    <property type="molecule type" value="Genomic_DNA"/>
</dbReference>
<dbReference type="Gene3D" id="1.10.10.10">
    <property type="entry name" value="Winged helix-like DNA-binding domain superfamily/Winged helix DNA-binding domain"/>
    <property type="match status" value="1"/>
</dbReference>
<proteinExistence type="predicted"/>
<accession>A0AA36HB85</accession>
<dbReference type="Gene3D" id="3.30.420.10">
    <property type="entry name" value="Ribonuclease H-like superfamily/Ribonuclease H"/>
    <property type="match status" value="2"/>
</dbReference>
<comment type="caution">
    <text evidence="2">The sequence shown here is derived from an EMBL/GenBank/DDBJ whole genome shotgun (WGS) entry which is preliminary data.</text>
</comment>
<protein>
    <recommendedName>
        <fullName evidence="1">Transposable element Tc3 transposase-like DNA-binding HTH domain-containing protein</fullName>
    </recommendedName>
</protein>
<feature type="domain" description="Transposable element Tc3 transposase-like DNA-binding HTH" evidence="1">
    <location>
        <begin position="63"/>
        <end position="102"/>
    </location>
</feature>
<evidence type="ECO:0000259" key="1">
    <source>
        <dbReference type="Pfam" id="PF21517"/>
    </source>
</evidence>
<dbReference type="Gene3D" id="1.10.10.60">
    <property type="entry name" value="Homeodomain-like"/>
    <property type="match status" value="1"/>
</dbReference>
<reference evidence="2" key="1">
    <citation type="submission" date="2023-07" db="EMBL/GenBank/DDBJ databases">
        <authorList>
            <consortium name="CYATHOMIX"/>
        </authorList>
    </citation>
    <scope>NUCLEOTIDE SEQUENCE</scope>
    <source>
        <strain evidence="2">N/A</strain>
    </source>
</reference>
<dbReference type="Pfam" id="PF21517">
    <property type="entry name" value="HTH_Tnp_Tc3_2_like"/>
    <property type="match status" value="1"/>
</dbReference>
<organism evidence="2 3">
    <name type="scientific">Cylicocyclus nassatus</name>
    <name type="common">Nematode worm</name>
    <dbReference type="NCBI Taxonomy" id="53992"/>
    <lineage>
        <taxon>Eukaryota</taxon>
        <taxon>Metazoa</taxon>
        <taxon>Ecdysozoa</taxon>
        <taxon>Nematoda</taxon>
        <taxon>Chromadorea</taxon>
        <taxon>Rhabditida</taxon>
        <taxon>Rhabditina</taxon>
        <taxon>Rhabditomorpha</taxon>
        <taxon>Strongyloidea</taxon>
        <taxon>Strongylidae</taxon>
        <taxon>Cylicocyclus</taxon>
    </lineage>
</organism>
<keyword evidence="3" id="KW-1185">Reference proteome</keyword>
<dbReference type="InterPro" id="IPR036388">
    <property type="entry name" value="WH-like_DNA-bd_sf"/>
</dbReference>
<gene>
    <name evidence="2" type="ORF">CYNAS_LOCUS19522</name>
</gene>
<evidence type="ECO:0000313" key="2">
    <source>
        <dbReference type="EMBL" id="CAJ0607539.1"/>
    </source>
</evidence>
<name>A0AA36HB85_CYLNA</name>